<dbReference type="KEGG" id="ssl:SS1G_05869"/>
<dbReference type="EMBL" id="CH476627">
    <property type="protein sequence ID" value="EDO03388.1"/>
    <property type="molecule type" value="Genomic_DNA"/>
</dbReference>
<gene>
    <name evidence="1" type="ORF">SS1G_05869</name>
</gene>
<name>A7EKM2_SCLS1</name>
<protein>
    <submittedName>
        <fullName evidence="1">Uncharacterized protein</fullName>
    </submittedName>
</protein>
<proteinExistence type="predicted"/>
<evidence type="ECO:0000313" key="1">
    <source>
        <dbReference type="EMBL" id="EDO03388.1"/>
    </source>
</evidence>
<dbReference type="GeneID" id="5489419"/>
<sequence>MNSGFVEDFQDIHWASNQPWILLETINRNSRIYKFSRIKKEADHE</sequence>
<keyword evidence="2" id="KW-1185">Reference proteome</keyword>
<dbReference type="InParanoid" id="A7EKM2"/>
<dbReference type="Proteomes" id="UP000001312">
    <property type="component" value="Unassembled WGS sequence"/>
</dbReference>
<reference evidence="2" key="1">
    <citation type="journal article" date="2011" name="PLoS Genet.">
        <title>Genomic analysis of the necrotrophic fungal pathogens Sclerotinia sclerotiorum and Botrytis cinerea.</title>
        <authorList>
            <person name="Amselem J."/>
            <person name="Cuomo C.A."/>
            <person name="van Kan J.A."/>
            <person name="Viaud M."/>
            <person name="Benito E.P."/>
            <person name="Couloux A."/>
            <person name="Coutinho P.M."/>
            <person name="de Vries R.P."/>
            <person name="Dyer P.S."/>
            <person name="Fillinger S."/>
            <person name="Fournier E."/>
            <person name="Gout L."/>
            <person name="Hahn M."/>
            <person name="Kohn L."/>
            <person name="Lapalu N."/>
            <person name="Plummer K.M."/>
            <person name="Pradier J.M."/>
            <person name="Quevillon E."/>
            <person name="Sharon A."/>
            <person name="Simon A."/>
            <person name="ten Have A."/>
            <person name="Tudzynski B."/>
            <person name="Tudzynski P."/>
            <person name="Wincker P."/>
            <person name="Andrew M."/>
            <person name="Anthouard V."/>
            <person name="Beever R.E."/>
            <person name="Beffa R."/>
            <person name="Benoit I."/>
            <person name="Bouzid O."/>
            <person name="Brault B."/>
            <person name="Chen Z."/>
            <person name="Choquer M."/>
            <person name="Collemare J."/>
            <person name="Cotton P."/>
            <person name="Danchin E.G."/>
            <person name="Da Silva C."/>
            <person name="Gautier A."/>
            <person name="Giraud C."/>
            <person name="Giraud T."/>
            <person name="Gonzalez C."/>
            <person name="Grossetete S."/>
            <person name="Guldener U."/>
            <person name="Henrissat B."/>
            <person name="Howlett B.J."/>
            <person name="Kodira C."/>
            <person name="Kretschmer M."/>
            <person name="Lappartient A."/>
            <person name="Leroch M."/>
            <person name="Levis C."/>
            <person name="Mauceli E."/>
            <person name="Neuveglise C."/>
            <person name="Oeser B."/>
            <person name="Pearson M."/>
            <person name="Poulain J."/>
            <person name="Poussereau N."/>
            <person name="Quesneville H."/>
            <person name="Rascle C."/>
            <person name="Schumacher J."/>
            <person name="Segurens B."/>
            <person name="Sexton A."/>
            <person name="Silva E."/>
            <person name="Sirven C."/>
            <person name="Soanes D.M."/>
            <person name="Talbot N.J."/>
            <person name="Templeton M."/>
            <person name="Yandava C."/>
            <person name="Yarden O."/>
            <person name="Zeng Q."/>
            <person name="Rollins J.A."/>
            <person name="Lebrun M.H."/>
            <person name="Dickman M."/>
        </authorList>
    </citation>
    <scope>NUCLEOTIDE SEQUENCE [LARGE SCALE GENOMIC DNA]</scope>
    <source>
        <strain evidence="2">ATCC 18683 / 1980 / Ss-1</strain>
    </source>
</reference>
<dbReference type="AlphaFoldDB" id="A7EKM2"/>
<accession>A7EKM2</accession>
<evidence type="ECO:0000313" key="2">
    <source>
        <dbReference type="Proteomes" id="UP000001312"/>
    </source>
</evidence>
<dbReference type="HOGENOM" id="CLU_3207889_0_0_1"/>
<organism evidence="1 2">
    <name type="scientific">Sclerotinia sclerotiorum (strain ATCC 18683 / 1980 / Ss-1)</name>
    <name type="common">White mold</name>
    <name type="synonym">Whetzelinia sclerotiorum</name>
    <dbReference type="NCBI Taxonomy" id="665079"/>
    <lineage>
        <taxon>Eukaryota</taxon>
        <taxon>Fungi</taxon>
        <taxon>Dikarya</taxon>
        <taxon>Ascomycota</taxon>
        <taxon>Pezizomycotina</taxon>
        <taxon>Leotiomycetes</taxon>
        <taxon>Helotiales</taxon>
        <taxon>Sclerotiniaceae</taxon>
        <taxon>Sclerotinia</taxon>
    </lineage>
</organism>
<dbReference type="RefSeq" id="XP_001592947.1">
    <property type="nucleotide sequence ID" value="XM_001592897.1"/>
</dbReference>